<reference evidence="12 13" key="1">
    <citation type="journal article" date="2017" name="G3 (Bethesda)">
        <title>First Draft Genome Sequence of the Pathogenic Fungus Lomentospora prolificans (Formerly Scedosporium prolificans).</title>
        <authorList>
            <person name="Luo R."/>
            <person name="Zimin A."/>
            <person name="Workman R."/>
            <person name="Fan Y."/>
            <person name="Pertea G."/>
            <person name="Grossman N."/>
            <person name="Wear M.P."/>
            <person name="Jia B."/>
            <person name="Miller H."/>
            <person name="Casadevall A."/>
            <person name="Timp W."/>
            <person name="Zhang S.X."/>
            <person name="Salzberg S.L."/>
        </authorList>
    </citation>
    <scope>NUCLEOTIDE SEQUENCE [LARGE SCALE GENOMIC DNA]</scope>
    <source>
        <strain evidence="12 13">JHH-5317</strain>
    </source>
</reference>
<accession>A0A2N3NCT1</accession>
<evidence type="ECO:0000256" key="5">
    <source>
        <dbReference type="ARBA" id="ARBA00023239"/>
    </source>
</evidence>
<evidence type="ECO:0000313" key="12">
    <source>
        <dbReference type="EMBL" id="PKS10255.1"/>
    </source>
</evidence>
<evidence type="ECO:0000256" key="8">
    <source>
        <dbReference type="ARBA" id="ARBA00039082"/>
    </source>
</evidence>
<dbReference type="InterPro" id="IPR002022">
    <property type="entry name" value="Pec_lyase"/>
</dbReference>
<evidence type="ECO:0000313" key="13">
    <source>
        <dbReference type="Proteomes" id="UP000233524"/>
    </source>
</evidence>
<dbReference type="EC" id="4.2.2.10" evidence="8"/>
<dbReference type="Proteomes" id="UP000233524">
    <property type="component" value="Unassembled WGS sequence"/>
</dbReference>
<dbReference type="STRING" id="41688.A0A2N3NCT1"/>
<dbReference type="EMBL" id="NLAX01000008">
    <property type="protein sequence ID" value="PKS10255.1"/>
    <property type="molecule type" value="Genomic_DNA"/>
</dbReference>
<evidence type="ECO:0000256" key="9">
    <source>
        <dbReference type="RuleBase" id="RU361173"/>
    </source>
</evidence>
<evidence type="ECO:0000256" key="2">
    <source>
        <dbReference type="ARBA" id="ARBA00022729"/>
    </source>
</evidence>
<dbReference type="OrthoDB" id="1637350at2759"/>
<dbReference type="GO" id="GO:0005576">
    <property type="term" value="C:extracellular region"/>
    <property type="evidence" value="ECO:0007669"/>
    <property type="project" value="UniProtKB-SubCell"/>
</dbReference>
<dbReference type="SMART" id="SM00656">
    <property type="entry name" value="Amb_all"/>
    <property type="match status" value="1"/>
</dbReference>
<proteinExistence type="inferred from homology"/>
<dbReference type="GO" id="GO:0000272">
    <property type="term" value="P:polysaccharide catabolic process"/>
    <property type="evidence" value="ECO:0007669"/>
    <property type="project" value="UniProtKB-KW"/>
</dbReference>
<dbReference type="GO" id="GO:0047490">
    <property type="term" value="F:pectin lyase activity"/>
    <property type="evidence" value="ECO:0007669"/>
    <property type="project" value="UniProtKB-EC"/>
</dbReference>
<keyword evidence="3" id="KW-1015">Disulfide bond</keyword>
<keyword evidence="13" id="KW-1185">Reference proteome</keyword>
<keyword evidence="2 10" id="KW-0732">Signal</keyword>
<name>A0A2N3NCT1_9PEZI</name>
<evidence type="ECO:0000256" key="4">
    <source>
        <dbReference type="ARBA" id="ARBA00023180"/>
    </source>
</evidence>
<dbReference type="VEuPathDB" id="FungiDB:jhhlp_002005"/>
<evidence type="ECO:0000256" key="6">
    <source>
        <dbReference type="ARBA" id="ARBA00036818"/>
    </source>
</evidence>
<dbReference type="InterPro" id="IPR011050">
    <property type="entry name" value="Pectin_lyase_fold/virulence"/>
</dbReference>
<dbReference type="SUPFAM" id="SSF51126">
    <property type="entry name" value="Pectin lyase-like"/>
    <property type="match status" value="1"/>
</dbReference>
<gene>
    <name evidence="12" type="ORF">jhhlp_002005</name>
</gene>
<organism evidence="12 13">
    <name type="scientific">Lomentospora prolificans</name>
    <dbReference type="NCBI Taxonomy" id="41688"/>
    <lineage>
        <taxon>Eukaryota</taxon>
        <taxon>Fungi</taxon>
        <taxon>Dikarya</taxon>
        <taxon>Ascomycota</taxon>
        <taxon>Pezizomycotina</taxon>
        <taxon>Sordariomycetes</taxon>
        <taxon>Hypocreomycetidae</taxon>
        <taxon>Microascales</taxon>
        <taxon>Microascaceae</taxon>
        <taxon>Lomentospora</taxon>
    </lineage>
</organism>
<dbReference type="PANTHER" id="PTHR31683">
    <property type="entry name" value="PECTATE LYASE 18-RELATED"/>
    <property type="match status" value="1"/>
</dbReference>
<evidence type="ECO:0000256" key="10">
    <source>
        <dbReference type="SAM" id="SignalP"/>
    </source>
</evidence>
<comment type="similarity">
    <text evidence="1 9">Belongs to the polysaccharide lyase 1 family.</text>
</comment>
<comment type="caution">
    <text evidence="12">The sequence shown here is derived from an EMBL/GenBank/DDBJ whole genome shotgun (WGS) entry which is preliminary data.</text>
</comment>
<feature type="chain" id="PRO_5014995074" description="pectin lyase" evidence="10">
    <location>
        <begin position="20"/>
        <end position="389"/>
    </location>
</feature>
<dbReference type="Gene3D" id="2.160.20.10">
    <property type="entry name" value="Single-stranded right-handed beta-helix, Pectin lyase-like"/>
    <property type="match status" value="1"/>
</dbReference>
<dbReference type="AlphaFoldDB" id="A0A2N3NCT1"/>
<comment type="catalytic activity">
    <reaction evidence="6">
        <text>Eliminative cleavage of (1-&gt;4)-alpha-D-galacturonan methyl ester to give oligosaccharides with 4-deoxy-6-O-methyl-alpha-D-galact-4-enuronosyl groups at their non-reducing ends.</text>
        <dbReference type="EC" id="4.2.2.10"/>
    </reaction>
</comment>
<dbReference type="InterPro" id="IPR045032">
    <property type="entry name" value="PEL"/>
</dbReference>
<feature type="domain" description="Pectate lyase" evidence="11">
    <location>
        <begin position="93"/>
        <end position="305"/>
    </location>
</feature>
<comment type="subcellular location">
    <subcellularLocation>
        <location evidence="9">Secreted</location>
    </subcellularLocation>
</comment>
<dbReference type="PANTHER" id="PTHR31683:SF67">
    <property type="entry name" value="PECTIN LYASE F-RELATED"/>
    <property type="match status" value="1"/>
</dbReference>
<keyword evidence="5 9" id="KW-0456">Lyase</keyword>
<dbReference type="GO" id="GO:0030570">
    <property type="term" value="F:pectate lyase activity"/>
    <property type="evidence" value="ECO:0007669"/>
    <property type="project" value="InterPro"/>
</dbReference>
<keyword evidence="4" id="KW-0325">Glycoprotein</keyword>
<evidence type="ECO:0000256" key="3">
    <source>
        <dbReference type="ARBA" id="ARBA00023157"/>
    </source>
</evidence>
<comment type="function">
    <text evidence="7">Pectinolytic enzymes consist of four classes of enzymes: pectin lyase, polygalacturonase, pectin methylesterase and rhamnogalacturonase. Among pectinolytic enzymes, pectin lyase is the most important in depolymerization of pectin, since it cleaves internal glycosidic bonds of highly methylated pectins.</text>
</comment>
<evidence type="ECO:0000256" key="7">
    <source>
        <dbReference type="ARBA" id="ARBA00037631"/>
    </source>
</evidence>
<feature type="signal peptide" evidence="10">
    <location>
        <begin position="1"/>
        <end position="19"/>
    </location>
</feature>
<dbReference type="InParanoid" id="A0A2N3NCT1"/>
<keyword evidence="9" id="KW-0624">Polysaccharide degradation</keyword>
<evidence type="ECO:0000256" key="1">
    <source>
        <dbReference type="ARBA" id="ARBA00010980"/>
    </source>
</evidence>
<sequence length="389" mass="41714">MKAVSVLSALLAAVPSVYGQVKGVPFGFANTVTGGGSATPSYPTTNAELASMLSDSTPRVIMIDRTFDFLQTEGSTTTNCCSDDRTTKCPGGSSAGQLWIQNTCDGGSWQSCTYWNAPRTPLKVASNKSIIGVGTKGVLRGKGLRLSGGVSNVIIQNIHITELNPQFVWGGDAITLDGCDNVWIDNNKFSLIGRQMIVSGWGTGGRVTISDNEFDGKTSWSAGCNGKHYWTMLLLGLKDYYTIAGNWFHDLSGRAPHIGTDYTSSQILVHAVNNYFQNIDGHAFDVDTNTWMLIEGNYFENVKTPITADSYNKGGQVYFIQTVADASNAASPLGYIPEWNRFSGSGTVNSIVSQNALSKLGAYKGNIMWEHWAVANVPGNVKAIAGVGK</sequence>
<keyword evidence="9" id="KW-0119">Carbohydrate metabolism</keyword>
<evidence type="ECO:0000259" key="11">
    <source>
        <dbReference type="SMART" id="SM00656"/>
    </source>
</evidence>
<dbReference type="InterPro" id="IPR012334">
    <property type="entry name" value="Pectin_lyas_fold"/>
</dbReference>
<keyword evidence="9" id="KW-0964">Secreted</keyword>
<protein>
    <recommendedName>
        <fullName evidence="8">pectin lyase</fullName>
        <ecNumber evidence="8">4.2.2.10</ecNumber>
    </recommendedName>
</protein>
<dbReference type="Pfam" id="PF00544">
    <property type="entry name" value="Pectate_lyase_4"/>
    <property type="match status" value="2"/>
</dbReference>